<name>A0A8G2BER6_9PROT</name>
<dbReference type="RefSeq" id="WP_028793956.1">
    <property type="nucleotide sequence ID" value="NZ_FNBW01000002.1"/>
</dbReference>
<proteinExistence type="inferred from homology"/>
<feature type="binding site" evidence="4">
    <location>
        <begin position="140"/>
        <end position="148"/>
    </location>
    <ligand>
        <name>ATP</name>
        <dbReference type="ChEBI" id="CHEBI:30616"/>
    </ligand>
</feature>
<dbReference type="GO" id="GO:0046872">
    <property type="term" value="F:metal ion binding"/>
    <property type="evidence" value="ECO:0007669"/>
    <property type="project" value="UniProtKB-KW"/>
</dbReference>
<dbReference type="EC" id="6.3.3.2" evidence="5"/>
<evidence type="ECO:0000313" key="6">
    <source>
        <dbReference type="EMBL" id="SDF24414.1"/>
    </source>
</evidence>
<keyword evidence="5" id="KW-0479">Metal-binding</keyword>
<keyword evidence="5" id="KW-0460">Magnesium</keyword>
<dbReference type="Gene3D" id="3.40.50.10420">
    <property type="entry name" value="NagB/RpiA/CoA transferase-like"/>
    <property type="match status" value="1"/>
</dbReference>
<feature type="binding site" evidence="4">
    <location>
        <position position="65"/>
    </location>
    <ligand>
        <name>substrate</name>
    </ligand>
</feature>
<evidence type="ECO:0000256" key="1">
    <source>
        <dbReference type="ARBA" id="ARBA00010638"/>
    </source>
</evidence>
<dbReference type="PIRSF" id="PIRSF006806">
    <property type="entry name" value="FTHF_cligase"/>
    <property type="match status" value="1"/>
</dbReference>
<dbReference type="Pfam" id="PF01812">
    <property type="entry name" value="5-FTHF_cyc-lig"/>
    <property type="match status" value="1"/>
</dbReference>
<evidence type="ECO:0000313" key="7">
    <source>
        <dbReference type="Proteomes" id="UP000198615"/>
    </source>
</evidence>
<protein>
    <recommendedName>
        <fullName evidence="5">5-formyltetrahydrofolate cyclo-ligase</fullName>
        <ecNumber evidence="5">6.3.3.2</ecNumber>
    </recommendedName>
</protein>
<dbReference type="InterPro" id="IPR002698">
    <property type="entry name" value="FTHF_cligase"/>
</dbReference>
<comment type="cofactor">
    <cofactor evidence="5">
        <name>Mg(2+)</name>
        <dbReference type="ChEBI" id="CHEBI:18420"/>
    </cofactor>
</comment>
<dbReference type="SUPFAM" id="SSF100950">
    <property type="entry name" value="NagB/RpiA/CoA transferase-like"/>
    <property type="match status" value="1"/>
</dbReference>
<comment type="similarity">
    <text evidence="1 5">Belongs to the 5-formyltetrahydrofolate cyclo-ligase family.</text>
</comment>
<evidence type="ECO:0000256" key="5">
    <source>
        <dbReference type="RuleBase" id="RU361279"/>
    </source>
</evidence>
<feature type="binding site" evidence="4">
    <location>
        <begin position="15"/>
        <end position="19"/>
    </location>
    <ligand>
        <name>ATP</name>
        <dbReference type="ChEBI" id="CHEBI:30616"/>
    </ligand>
</feature>
<dbReference type="GO" id="GO:0030272">
    <property type="term" value="F:5-formyltetrahydrofolate cyclo-ligase activity"/>
    <property type="evidence" value="ECO:0007669"/>
    <property type="project" value="UniProtKB-EC"/>
</dbReference>
<organism evidence="6 7">
    <name type="scientific">Thalassobaculum litoreum DSM 18839</name>
    <dbReference type="NCBI Taxonomy" id="1123362"/>
    <lineage>
        <taxon>Bacteria</taxon>
        <taxon>Pseudomonadati</taxon>
        <taxon>Pseudomonadota</taxon>
        <taxon>Alphaproteobacteria</taxon>
        <taxon>Rhodospirillales</taxon>
        <taxon>Thalassobaculaceae</taxon>
        <taxon>Thalassobaculum</taxon>
    </lineage>
</organism>
<gene>
    <name evidence="6" type="ORF">SAMN05660686_00715</name>
</gene>
<dbReference type="InterPro" id="IPR024185">
    <property type="entry name" value="FTHF_cligase-like_sf"/>
</dbReference>
<dbReference type="GO" id="GO:0035999">
    <property type="term" value="P:tetrahydrofolate interconversion"/>
    <property type="evidence" value="ECO:0007669"/>
    <property type="project" value="TreeGrafter"/>
</dbReference>
<keyword evidence="7" id="KW-1185">Reference proteome</keyword>
<dbReference type="PANTHER" id="PTHR23407">
    <property type="entry name" value="ATPASE INHIBITOR/5-FORMYLTETRAHYDROFOLATE CYCLO-LIGASE"/>
    <property type="match status" value="1"/>
</dbReference>
<dbReference type="EMBL" id="FNBW01000002">
    <property type="protein sequence ID" value="SDF24414.1"/>
    <property type="molecule type" value="Genomic_DNA"/>
</dbReference>
<dbReference type="Proteomes" id="UP000198615">
    <property type="component" value="Unassembled WGS sequence"/>
</dbReference>
<dbReference type="NCBIfam" id="TIGR02727">
    <property type="entry name" value="MTHFS_bact"/>
    <property type="match status" value="1"/>
</dbReference>
<keyword evidence="6" id="KW-0436">Ligase</keyword>
<evidence type="ECO:0000256" key="3">
    <source>
        <dbReference type="ARBA" id="ARBA00022840"/>
    </source>
</evidence>
<evidence type="ECO:0000256" key="4">
    <source>
        <dbReference type="PIRSR" id="PIRSR006806-1"/>
    </source>
</evidence>
<accession>A0A8G2BER6</accession>
<dbReference type="AlphaFoldDB" id="A0A8G2BER6"/>
<keyword evidence="2 4" id="KW-0547">Nucleotide-binding</keyword>
<dbReference type="InterPro" id="IPR037171">
    <property type="entry name" value="NagB/RpiA_transferase-like"/>
</dbReference>
<sequence>MTDPILDPEELSRAKAELRQRMARQREALAADTADAANRLAMHLSGAVAPSSGTVVSGYWPMRDEIDPRPCLTALWSAGCRIALPVVPDDKQALIFRAWEPDEELVPGPYGTSEPGPEAEVVYPTLLLVPLLAFDRRGRRLGYGGGYYDRTLAALREWQTIQAIGVAFAGQEVDAVPAGAHDALLNGFVTEAGFIDISE</sequence>
<dbReference type="GO" id="GO:0009396">
    <property type="term" value="P:folic acid-containing compound biosynthetic process"/>
    <property type="evidence" value="ECO:0007669"/>
    <property type="project" value="TreeGrafter"/>
</dbReference>
<dbReference type="GO" id="GO:0005524">
    <property type="term" value="F:ATP binding"/>
    <property type="evidence" value="ECO:0007669"/>
    <property type="project" value="UniProtKB-KW"/>
</dbReference>
<reference evidence="6 7" key="1">
    <citation type="submission" date="2016-10" db="EMBL/GenBank/DDBJ databases">
        <authorList>
            <person name="Varghese N."/>
            <person name="Submissions S."/>
        </authorList>
    </citation>
    <scope>NUCLEOTIDE SEQUENCE [LARGE SCALE GENOMIC DNA]</scope>
    <source>
        <strain evidence="6 7">DSM 18839</strain>
    </source>
</reference>
<dbReference type="PANTHER" id="PTHR23407:SF1">
    <property type="entry name" value="5-FORMYLTETRAHYDROFOLATE CYCLO-LIGASE"/>
    <property type="match status" value="1"/>
</dbReference>
<comment type="caution">
    <text evidence="6">The sequence shown here is derived from an EMBL/GenBank/DDBJ whole genome shotgun (WGS) entry which is preliminary data.</text>
</comment>
<comment type="catalytic activity">
    <reaction evidence="5">
        <text>(6S)-5-formyl-5,6,7,8-tetrahydrofolate + ATP = (6R)-5,10-methenyltetrahydrofolate + ADP + phosphate</text>
        <dbReference type="Rhea" id="RHEA:10488"/>
        <dbReference type="ChEBI" id="CHEBI:30616"/>
        <dbReference type="ChEBI" id="CHEBI:43474"/>
        <dbReference type="ChEBI" id="CHEBI:57455"/>
        <dbReference type="ChEBI" id="CHEBI:57457"/>
        <dbReference type="ChEBI" id="CHEBI:456216"/>
        <dbReference type="EC" id="6.3.3.2"/>
    </reaction>
</comment>
<keyword evidence="3 4" id="KW-0067">ATP-binding</keyword>
<evidence type="ECO:0000256" key="2">
    <source>
        <dbReference type="ARBA" id="ARBA00022741"/>
    </source>
</evidence>